<feature type="non-terminal residue" evidence="1">
    <location>
        <position position="59"/>
    </location>
</feature>
<evidence type="ECO:0000313" key="1">
    <source>
        <dbReference type="EMBL" id="MFC6755138.1"/>
    </source>
</evidence>
<gene>
    <name evidence="1" type="primary">yaaA</name>
    <name evidence="1" type="ORF">ACFQEU_16955</name>
</gene>
<keyword evidence="2" id="KW-1185">Reference proteome</keyword>
<protein>
    <submittedName>
        <fullName evidence="1">Peroxide stress protein YaaA</fullName>
    </submittedName>
</protein>
<dbReference type="Pfam" id="PF03883">
    <property type="entry name" value="H2O2_YaaD"/>
    <property type="match status" value="1"/>
</dbReference>
<organism evidence="1 2">
    <name type="scientific">Halorubrum tibetense</name>
    <dbReference type="NCBI Taxonomy" id="175631"/>
    <lineage>
        <taxon>Archaea</taxon>
        <taxon>Methanobacteriati</taxon>
        <taxon>Methanobacteriota</taxon>
        <taxon>Stenosarchaea group</taxon>
        <taxon>Halobacteria</taxon>
        <taxon>Halobacteriales</taxon>
        <taxon>Haloferacaceae</taxon>
        <taxon>Halorubrum</taxon>
    </lineage>
</organism>
<sequence length="59" mass="6493">MLLVISPAKTLDFDTAWKIAKTTQPDFLDYSQTLINGLKKLSPHDISALMSVSDKIGTL</sequence>
<dbReference type="Proteomes" id="UP001596442">
    <property type="component" value="Unassembled WGS sequence"/>
</dbReference>
<evidence type="ECO:0000313" key="2">
    <source>
        <dbReference type="Proteomes" id="UP001596442"/>
    </source>
</evidence>
<dbReference type="AlphaFoldDB" id="A0ABD5SDQ2"/>
<dbReference type="EMBL" id="JBHSWW010000559">
    <property type="protein sequence ID" value="MFC6755138.1"/>
    <property type="molecule type" value="Genomic_DNA"/>
</dbReference>
<accession>A0ABD5SDQ2</accession>
<comment type="caution">
    <text evidence="1">The sequence shown here is derived from an EMBL/GenBank/DDBJ whole genome shotgun (WGS) entry which is preliminary data.</text>
</comment>
<dbReference type="PANTHER" id="PTHR30283">
    <property type="entry name" value="PEROXIDE STRESS RESPONSE PROTEIN YAAA"/>
    <property type="match status" value="1"/>
</dbReference>
<dbReference type="PANTHER" id="PTHR30283:SF4">
    <property type="entry name" value="PEROXIDE STRESS RESISTANCE PROTEIN YAAA"/>
    <property type="match status" value="1"/>
</dbReference>
<dbReference type="RefSeq" id="WP_379784046.1">
    <property type="nucleotide sequence ID" value="NZ_JBHSWW010000559.1"/>
</dbReference>
<name>A0ABD5SDQ2_9EURY</name>
<proteinExistence type="predicted"/>
<dbReference type="InterPro" id="IPR005583">
    <property type="entry name" value="YaaA"/>
</dbReference>
<reference evidence="1 2" key="1">
    <citation type="journal article" date="2019" name="Int. J. Syst. Evol. Microbiol.">
        <title>The Global Catalogue of Microorganisms (GCM) 10K type strain sequencing project: providing services to taxonomists for standard genome sequencing and annotation.</title>
        <authorList>
            <consortium name="The Broad Institute Genomics Platform"/>
            <consortium name="The Broad Institute Genome Sequencing Center for Infectious Disease"/>
            <person name="Wu L."/>
            <person name="Ma J."/>
        </authorList>
    </citation>
    <scope>NUCLEOTIDE SEQUENCE [LARGE SCALE GENOMIC DNA]</scope>
    <source>
        <strain evidence="1 2">CGMCC 1.3239</strain>
    </source>
</reference>